<evidence type="ECO:0000256" key="4">
    <source>
        <dbReference type="SAM" id="SignalP"/>
    </source>
</evidence>
<reference evidence="5 6" key="1">
    <citation type="submission" date="2015-06" db="EMBL/GenBank/DDBJ databases">
        <title>Talaromyces atroroseus IBT 11181 draft genome.</title>
        <authorList>
            <person name="Rasmussen K.B."/>
            <person name="Rasmussen S."/>
            <person name="Petersen B."/>
            <person name="Sicheritz-Ponten T."/>
            <person name="Mortensen U.H."/>
            <person name="Thrane U."/>
        </authorList>
    </citation>
    <scope>NUCLEOTIDE SEQUENCE [LARGE SCALE GENOMIC DNA]</scope>
    <source>
        <strain evidence="5 6">IBT 11181</strain>
    </source>
</reference>
<dbReference type="STRING" id="1441469.A0A225AX73"/>
<feature type="region of interest" description="Disordered" evidence="2">
    <location>
        <begin position="600"/>
        <end position="676"/>
    </location>
</feature>
<proteinExistence type="predicted"/>
<keyword evidence="1" id="KW-0175">Coiled coil</keyword>
<dbReference type="GeneID" id="31002768"/>
<evidence type="ECO:0000313" key="5">
    <source>
        <dbReference type="EMBL" id="OKL61928.1"/>
    </source>
</evidence>
<keyword evidence="3" id="KW-0472">Membrane</keyword>
<dbReference type="Proteomes" id="UP000214365">
    <property type="component" value="Unassembled WGS sequence"/>
</dbReference>
<dbReference type="AlphaFoldDB" id="A0A225AX73"/>
<sequence>MRGGSAKASAFFFLVALVPAVTHGLPTRSLSTNAATEEDSVILWQELDGVYAQFKASCASCASNDENVWPVDFFIGGTSGPCDNVTVAVNGQELYHHWDREFSSGSGSIPSSPSNGSAELQATWQSICVSAPLGAPHKQNAYIFTLIKDNEHDRSLEDDIGFTVSFGGYNEIEVLRVSTFPVDLSHGSEWEEWRHSDDEIESGTDSALDYSGLASVAMKLEAELQKLQVLRYELQLLQNSVTLQEKKIRRLLKKDCEPLLTKWHKCDGFLCYLKSSWQKVPEFYWSVRYRFGLLGSGRINPICPSQKQPSHHDPTISPDSPSTIISHPVPTVSNHYTNPHYLSTITSRPVPTISNYNADAKTINTLPIPTLSHHNSDATTINPHPVPTISNYNAEAKTINTLPIPTLSHHNSDATTINPRPVPTITNYNTDINPDASITEVVLPSPSPIKHFLRSCAILLLIALIFGLFFRVIRHSTAFRRRRRDLASRQEELRARRAYRNAARRLRWRQWWERRSYFLTRSVASSHSLAEFEHARGANQNDNVGNRRLSVHDDDDDDVSDSDSYTSSERAGEESDRRLMQNEILGLRRVLEYVGDLVSADVSSSSPSSRRRLRSRSRSRPPPYEDVVTAHARRNSATYRGSGGIHSSTPPPPGMSSASAAGLSSPRASTMFSLETGSRITLETIDTLDSGTAPPSYHTHS</sequence>
<feature type="compositionally biased region" description="Low complexity" evidence="2">
    <location>
        <begin position="655"/>
        <end position="669"/>
    </location>
</feature>
<feature type="coiled-coil region" evidence="1">
    <location>
        <begin position="220"/>
        <end position="254"/>
    </location>
</feature>
<keyword evidence="6" id="KW-1185">Reference proteome</keyword>
<evidence type="ECO:0000313" key="6">
    <source>
        <dbReference type="Proteomes" id="UP000214365"/>
    </source>
</evidence>
<feature type="chain" id="PRO_5012556190" description="SUN domain-containing protein" evidence="4">
    <location>
        <begin position="25"/>
        <end position="701"/>
    </location>
</feature>
<feature type="signal peptide" evidence="4">
    <location>
        <begin position="1"/>
        <end position="24"/>
    </location>
</feature>
<protein>
    <recommendedName>
        <fullName evidence="7">SUN domain-containing protein</fullName>
    </recommendedName>
</protein>
<feature type="transmembrane region" description="Helical" evidence="3">
    <location>
        <begin position="452"/>
        <end position="473"/>
    </location>
</feature>
<evidence type="ECO:0008006" key="7">
    <source>
        <dbReference type="Google" id="ProtNLM"/>
    </source>
</evidence>
<gene>
    <name evidence="5" type="ORF">UA08_03013</name>
</gene>
<evidence type="ECO:0000256" key="2">
    <source>
        <dbReference type="SAM" id="MobiDB-lite"/>
    </source>
</evidence>
<keyword evidence="3" id="KW-0812">Transmembrane</keyword>
<accession>A0A225AX73</accession>
<name>A0A225AX73_TALAT</name>
<keyword evidence="4" id="KW-0732">Signal</keyword>
<dbReference type="RefSeq" id="XP_020122049.1">
    <property type="nucleotide sequence ID" value="XM_020265118.1"/>
</dbReference>
<comment type="caution">
    <text evidence="5">The sequence shown here is derived from an EMBL/GenBank/DDBJ whole genome shotgun (WGS) entry which is preliminary data.</text>
</comment>
<dbReference type="EMBL" id="LFMY01000003">
    <property type="protein sequence ID" value="OKL61928.1"/>
    <property type="molecule type" value="Genomic_DNA"/>
</dbReference>
<dbReference type="OrthoDB" id="4225201at2759"/>
<feature type="region of interest" description="Disordered" evidence="2">
    <location>
        <begin position="540"/>
        <end position="577"/>
    </location>
</feature>
<evidence type="ECO:0000256" key="1">
    <source>
        <dbReference type="SAM" id="Coils"/>
    </source>
</evidence>
<organism evidence="5 6">
    <name type="scientific">Talaromyces atroroseus</name>
    <dbReference type="NCBI Taxonomy" id="1441469"/>
    <lineage>
        <taxon>Eukaryota</taxon>
        <taxon>Fungi</taxon>
        <taxon>Dikarya</taxon>
        <taxon>Ascomycota</taxon>
        <taxon>Pezizomycotina</taxon>
        <taxon>Eurotiomycetes</taxon>
        <taxon>Eurotiomycetidae</taxon>
        <taxon>Eurotiales</taxon>
        <taxon>Trichocomaceae</taxon>
        <taxon>Talaromyces</taxon>
        <taxon>Talaromyces sect. Trachyspermi</taxon>
    </lineage>
</organism>
<evidence type="ECO:0000256" key="3">
    <source>
        <dbReference type="SAM" id="Phobius"/>
    </source>
</evidence>
<keyword evidence="3" id="KW-1133">Transmembrane helix</keyword>
<feature type="compositionally biased region" description="Basic residues" evidence="2">
    <location>
        <begin position="609"/>
        <end position="619"/>
    </location>
</feature>